<comment type="similarity">
    <text evidence="1 2">Belongs to the BioY family.</text>
</comment>
<dbReference type="PANTHER" id="PTHR34295:SF1">
    <property type="entry name" value="BIOTIN TRANSPORTER BIOY"/>
    <property type="match status" value="1"/>
</dbReference>
<reference evidence="4 5" key="1">
    <citation type="submission" date="2021-02" db="EMBL/GenBank/DDBJ databases">
        <title>Streptomyces spirodelae sp. nov., isolated from duckweed.</title>
        <authorList>
            <person name="Saimee Y."/>
            <person name="Duangmal K."/>
        </authorList>
    </citation>
    <scope>NUCLEOTIDE SEQUENCE [LARGE SCALE GENOMIC DNA]</scope>
    <source>
        <strain evidence="4 5">DW4-2</strain>
    </source>
</reference>
<protein>
    <recommendedName>
        <fullName evidence="2">Biotin transporter</fullName>
    </recommendedName>
</protein>
<dbReference type="Pfam" id="PF02632">
    <property type="entry name" value="BioY"/>
    <property type="match status" value="1"/>
</dbReference>
<dbReference type="EMBL" id="JAFFZN010000002">
    <property type="protein sequence ID" value="MBO8184313.1"/>
    <property type="molecule type" value="Genomic_DNA"/>
</dbReference>
<feature type="transmembrane region" description="Helical" evidence="3">
    <location>
        <begin position="138"/>
        <end position="157"/>
    </location>
</feature>
<evidence type="ECO:0000256" key="3">
    <source>
        <dbReference type="SAM" id="Phobius"/>
    </source>
</evidence>
<dbReference type="InterPro" id="IPR003784">
    <property type="entry name" value="BioY"/>
</dbReference>
<dbReference type="Gene3D" id="1.10.1760.20">
    <property type="match status" value="1"/>
</dbReference>
<feature type="transmembrane region" description="Helical" evidence="3">
    <location>
        <begin position="108"/>
        <end position="126"/>
    </location>
</feature>
<keyword evidence="2 3" id="KW-0472">Membrane</keyword>
<keyword evidence="3" id="KW-1133">Transmembrane helix</keyword>
<gene>
    <name evidence="4" type="ORF">JW592_02280</name>
</gene>
<dbReference type="Proteomes" id="UP001518976">
    <property type="component" value="Unassembled WGS sequence"/>
</dbReference>
<evidence type="ECO:0000313" key="4">
    <source>
        <dbReference type="EMBL" id="MBO8184313.1"/>
    </source>
</evidence>
<sequence>MSALTSAATPRPGAVLADLLPASSAARARVRDVALVVGGAALTGTAAQLSVPIPGSPVPVTGQTFAALLVGAGLGASRGFLALALYAVAGMAGVPWFADASAGAGMPSLGYVFGMMLAAAAVGALARRGGDRGALRTAGTMAVGMAVTYAIGVPYLALATGMSAGEAVAAGLVPFLVGDAVKAALAMGALPAAWKLAGRRG</sequence>
<name>A0ABS3WMG1_9ACTN</name>
<feature type="transmembrane region" description="Helical" evidence="3">
    <location>
        <begin position="65"/>
        <end position="88"/>
    </location>
</feature>
<comment type="subcellular location">
    <subcellularLocation>
        <location evidence="2">Cell membrane</location>
        <topology evidence="2">Multi-pass membrane protein</topology>
    </subcellularLocation>
</comment>
<dbReference type="PANTHER" id="PTHR34295">
    <property type="entry name" value="BIOTIN TRANSPORTER BIOY"/>
    <property type="match status" value="1"/>
</dbReference>
<dbReference type="PIRSF" id="PIRSF016661">
    <property type="entry name" value="BioY"/>
    <property type="match status" value="1"/>
</dbReference>
<keyword evidence="2" id="KW-0813">Transport</keyword>
<accession>A0ABS3WMG1</accession>
<evidence type="ECO:0000256" key="1">
    <source>
        <dbReference type="ARBA" id="ARBA00010692"/>
    </source>
</evidence>
<comment type="caution">
    <text evidence="4">The sequence shown here is derived from an EMBL/GenBank/DDBJ whole genome shotgun (WGS) entry which is preliminary data.</text>
</comment>
<keyword evidence="5" id="KW-1185">Reference proteome</keyword>
<evidence type="ECO:0000256" key="2">
    <source>
        <dbReference type="PIRNR" id="PIRNR016661"/>
    </source>
</evidence>
<evidence type="ECO:0000313" key="5">
    <source>
        <dbReference type="Proteomes" id="UP001518976"/>
    </source>
</evidence>
<keyword evidence="3" id="KW-0812">Transmembrane</keyword>
<dbReference type="RefSeq" id="WP_209263147.1">
    <property type="nucleotide sequence ID" value="NZ_JAFFZN010000002.1"/>
</dbReference>
<feature type="transmembrane region" description="Helical" evidence="3">
    <location>
        <begin position="169"/>
        <end position="194"/>
    </location>
</feature>
<organism evidence="4 5">
    <name type="scientific">Streptomyces spirodelae</name>
    <dbReference type="NCBI Taxonomy" id="2812904"/>
    <lineage>
        <taxon>Bacteria</taxon>
        <taxon>Bacillati</taxon>
        <taxon>Actinomycetota</taxon>
        <taxon>Actinomycetes</taxon>
        <taxon>Kitasatosporales</taxon>
        <taxon>Streptomycetaceae</taxon>
        <taxon>Streptomyces</taxon>
    </lineage>
</organism>
<proteinExistence type="inferred from homology"/>
<keyword evidence="2" id="KW-1003">Cell membrane</keyword>